<dbReference type="SUPFAM" id="SSF56059">
    <property type="entry name" value="Glutathione synthetase ATP-binding domain-like"/>
    <property type="match status" value="1"/>
</dbReference>
<reference evidence="3 4" key="1">
    <citation type="submission" date="2019-03" db="EMBL/GenBank/DDBJ databases">
        <title>Genomic Encyclopedia of Archaeal and Bacterial Type Strains, Phase II (KMG-II): from individual species to whole genera.</title>
        <authorList>
            <person name="Goeker M."/>
        </authorList>
    </citation>
    <scope>NUCLEOTIDE SEQUENCE [LARGE SCALE GENOMIC DNA]</scope>
    <source>
        <strain evidence="3 4">DSM 15388</strain>
    </source>
</reference>
<dbReference type="RefSeq" id="WP_132701818.1">
    <property type="nucleotide sequence ID" value="NZ_SLZR01000009.1"/>
</dbReference>
<keyword evidence="1" id="KW-0067">ATP-binding</keyword>
<evidence type="ECO:0000259" key="2">
    <source>
        <dbReference type="PROSITE" id="PS50975"/>
    </source>
</evidence>
<sequence length="390" mass="44146">MKTEKIIIIANGINGLGAVRSAHQAGLDVITILTNKRDNAAYSRYASNKVFLPQKPTKQDLLKNLKEISNTHGKCSIICCSDWAAEWASELSTEIKDLHYFINISPLTVQTLNDKKLECESMIKEGVTIPSTETNLEAPLNSKIPLLIKPRTFADYATLGAKNLVISSEIELVAFRKKFEDVLDRFIGQEIITGNDDELWVCNVNFNNNYEMVSFFSFQRLGTTPSHYGVTSMALSKYNESLYAECAKIGKAIEYTGPAMIEFKRCPIRDSYFYIETNPRVGMCNWFDTRCGVNNVLYSHLISQHEETPNSAQRDNKLFLNLTGDIIARAEDREPLRSIAKLYIKHLTKPKVGATFYWKDPLPGIIFSLNNCSTIVKRAIRLTRNKVFKT</sequence>
<dbReference type="GO" id="GO:0046872">
    <property type="term" value="F:metal ion binding"/>
    <property type="evidence" value="ECO:0007669"/>
    <property type="project" value="InterPro"/>
</dbReference>
<organism evidence="3 4">
    <name type="scientific">Reinekea marinisedimentorum</name>
    <dbReference type="NCBI Taxonomy" id="230495"/>
    <lineage>
        <taxon>Bacteria</taxon>
        <taxon>Pseudomonadati</taxon>
        <taxon>Pseudomonadota</taxon>
        <taxon>Gammaproteobacteria</taxon>
        <taxon>Oceanospirillales</taxon>
        <taxon>Saccharospirillaceae</taxon>
        <taxon>Reinekea</taxon>
    </lineage>
</organism>
<protein>
    <submittedName>
        <fullName evidence="3">Putative ATP-grasp superfamily ATP-dependent carboligase</fullName>
    </submittedName>
</protein>
<dbReference type="Gene3D" id="3.40.50.20">
    <property type="match status" value="1"/>
</dbReference>
<name>A0A4R3I686_9GAMM</name>
<dbReference type="OrthoDB" id="5420347at2"/>
<accession>A0A4R3I686</accession>
<dbReference type="GO" id="GO:0005524">
    <property type="term" value="F:ATP binding"/>
    <property type="evidence" value="ECO:0007669"/>
    <property type="project" value="UniProtKB-UniRule"/>
</dbReference>
<dbReference type="Proteomes" id="UP000295793">
    <property type="component" value="Unassembled WGS sequence"/>
</dbReference>
<evidence type="ECO:0000313" key="3">
    <source>
        <dbReference type="EMBL" id="TCS40303.1"/>
    </source>
</evidence>
<dbReference type="AlphaFoldDB" id="A0A4R3I686"/>
<keyword evidence="1" id="KW-0547">Nucleotide-binding</keyword>
<dbReference type="GO" id="GO:0016874">
    <property type="term" value="F:ligase activity"/>
    <property type="evidence" value="ECO:0007669"/>
    <property type="project" value="UniProtKB-KW"/>
</dbReference>
<dbReference type="InterPro" id="IPR011761">
    <property type="entry name" value="ATP-grasp"/>
</dbReference>
<feature type="domain" description="ATP-grasp" evidence="2">
    <location>
        <begin position="119"/>
        <end position="307"/>
    </location>
</feature>
<comment type="caution">
    <text evidence="3">The sequence shown here is derived from an EMBL/GenBank/DDBJ whole genome shotgun (WGS) entry which is preliminary data.</text>
</comment>
<evidence type="ECO:0000313" key="4">
    <source>
        <dbReference type="Proteomes" id="UP000295793"/>
    </source>
</evidence>
<evidence type="ECO:0000256" key="1">
    <source>
        <dbReference type="PROSITE-ProRule" id="PRU00409"/>
    </source>
</evidence>
<keyword evidence="4" id="KW-1185">Reference proteome</keyword>
<dbReference type="InterPro" id="IPR013815">
    <property type="entry name" value="ATP_grasp_subdomain_1"/>
</dbReference>
<keyword evidence="3" id="KW-0436">Ligase</keyword>
<dbReference type="EMBL" id="SLZR01000009">
    <property type="protein sequence ID" value="TCS40303.1"/>
    <property type="molecule type" value="Genomic_DNA"/>
</dbReference>
<dbReference type="PROSITE" id="PS50975">
    <property type="entry name" value="ATP_GRASP"/>
    <property type="match status" value="1"/>
</dbReference>
<dbReference type="Gene3D" id="3.30.470.20">
    <property type="entry name" value="ATP-grasp fold, B domain"/>
    <property type="match status" value="1"/>
</dbReference>
<proteinExistence type="predicted"/>
<dbReference type="Gene3D" id="3.30.1490.20">
    <property type="entry name" value="ATP-grasp fold, A domain"/>
    <property type="match status" value="1"/>
</dbReference>
<gene>
    <name evidence="3" type="ORF">BCF53_10912</name>
</gene>